<dbReference type="EMBL" id="VIWT01000008">
    <property type="protein sequence ID" value="TWF71707.1"/>
    <property type="molecule type" value="Genomic_DNA"/>
</dbReference>
<dbReference type="AlphaFoldDB" id="A0A561SA29"/>
<evidence type="ECO:0000313" key="1">
    <source>
        <dbReference type="EMBL" id="TWF71707.1"/>
    </source>
</evidence>
<keyword evidence="2" id="KW-1185">Reference proteome</keyword>
<proteinExistence type="predicted"/>
<accession>A0A561SA29</accession>
<comment type="caution">
    <text evidence="1">The sequence shown here is derived from an EMBL/GenBank/DDBJ whole genome shotgun (WGS) entry which is preliminary data.</text>
</comment>
<organism evidence="1 2">
    <name type="scientific">Kitasatospora viridis</name>
    <dbReference type="NCBI Taxonomy" id="281105"/>
    <lineage>
        <taxon>Bacteria</taxon>
        <taxon>Bacillati</taxon>
        <taxon>Actinomycetota</taxon>
        <taxon>Actinomycetes</taxon>
        <taxon>Kitasatosporales</taxon>
        <taxon>Streptomycetaceae</taxon>
        <taxon>Kitasatospora</taxon>
    </lineage>
</organism>
<dbReference type="RefSeq" id="WP_145911505.1">
    <property type="nucleotide sequence ID" value="NZ_BAAAMZ010000022.1"/>
</dbReference>
<protein>
    <submittedName>
        <fullName evidence="1">Uncharacterized protein</fullName>
    </submittedName>
</protein>
<name>A0A561SA29_9ACTN</name>
<gene>
    <name evidence="1" type="ORF">FHX73_1878</name>
</gene>
<evidence type="ECO:0000313" key="2">
    <source>
        <dbReference type="Proteomes" id="UP000317940"/>
    </source>
</evidence>
<reference evidence="1 2" key="1">
    <citation type="submission" date="2019-06" db="EMBL/GenBank/DDBJ databases">
        <title>Sequencing the genomes of 1000 actinobacteria strains.</title>
        <authorList>
            <person name="Klenk H.-P."/>
        </authorList>
    </citation>
    <scope>NUCLEOTIDE SEQUENCE [LARGE SCALE GENOMIC DNA]</scope>
    <source>
        <strain evidence="1 2">DSM 44826</strain>
    </source>
</reference>
<dbReference type="Proteomes" id="UP000317940">
    <property type="component" value="Unassembled WGS sequence"/>
</dbReference>
<sequence length="106" mass="11491">MIDITGLDRAEVLAALFNEAGLGGGGGQVALVYAAMGAVPEDVPVEQARRWLEQVPDGQFEYVAARPLKVDLRPGATEFDGWLFDREHGQGAAQRAVDRVRGRRQS</sequence>
<dbReference type="OrthoDB" id="3036023at2"/>